<evidence type="ECO:0000313" key="1">
    <source>
        <dbReference type="EMBL" id="ESA09764.1"/>
    </source>
</evidence>
<organism evidence="1">
    <name type="scientific">Rhizophagus irregularis (strain DAOM 181602 / DAOM 197198 / MUCL 43194)</name>
    <name type="common">Arbuscular mycorrhizal fungus</name>
    <name type="synonym">Glomus intraradices</name>
    <dbReference type="NCBI Taxonomy" id="747089"/>
    <lineage>
        <taxon>Eukaryota</taxon>
        <taxon>Fungi</taxon>
        <taxon>Fungi incertae sedis</taxon>
        <taxon>Mucoromycota</taxon>
        <taxon>Glomeromycotina</taxon>
        <taxon>Glomeromycetes</taxon>
        <taxon>Glomerales</taxon>
        <taxon>Glomeraceae</taxon>
        <taxon>Rhizophagus</taxon>
    </lineage>
</organism>
<gene>
    <name evidence="1" type="ORF">GLOINDRAFT_348520</name>
</gene>
<reference evidence="1" key="1">
    <citation type="submission" date="2013-07" db="EMBL/GenBank/DDBJ databases">
        <title>The genome of an arbuscular mycorrhizal fungus provides insights into the evolution of the oldest plant symbiosis.</title>
        <authorList>
            <consortium name="DOE Joint Genome Institute"/>
            <person name="Tisserant E."/>
            <person name="Malbreil M."/>
            <person name="Kuo A."/>
            <person name="Kohler A."/>
            <person name="Symeonidi A."/>
            <person name="Balestrini R."/>
            <person name="Charron P."/>
            <person name="Duensing N."/>
            <person name="Frei-dit-Frey N."/>
            <person name="Gianinazzi-Pearson V."/>
            <person name="Gilbert B."/>
            <person name="Handa Y."/>
            <person name="Hijri M."/>
            <person name="Kaul R."/>
            <person name="Kawaguchi M."/>
            <person name="Krajinski F."/>
            <person name="Lammers P."/>
            <person name="Lapierre D."/>
            <person name="Masclaux F.G."/>
            <person name="Murat C."/>
            <person name="Morin E."/>
            <person name="Ndikumana S."/>
            <person name="Pagni M."/>
            <person name="Petitpierre D."/>
            <person name="Requena N."/>
            <person name="Rosikiewicz P."/>
            <person name="Riley R."/>
            <person name="Saito K."/>
            <person name="San Clemente H."/>
            <person name="Shapiro H."/>
            <person name="van Tuinen D."/>
            <person name="Becard G."/>
            <person name="Bonfante P."/>
            <person name="Paszkowski U."/>
            <person name="Shachar-Hill Y."/>
            <person name="Young J.P."/>
            <person name="Sanders I.R."/>
            <person name="Henrissat B."/>
            <person name="Rensing S.A."/>
            <person name="Grigoriev I.V."/>
            <person name="Corradi N."/>
            <person name="Roux C."/>
            <person name="Martin F."/>
        </authorList>
    </citation>
    <scope>NUCLEOTIDE SEQUENCE</scope>
    <source>
        <strain evidence="1">DAOM 197198</strain>
    </source>
</reference>
<dbReference type="HOGENOM" id="CLU_2929150_0_0_1"/>
<dbReference type="EMBL" id="KI287754">
    <property type="protein sequence ID" value="ESA09764.1"/>
    <property type="molecule type" value="Genomic_DNA"/>
</dbReference>
<accession>U9TNL1</accession>
<proteinExistence type="predicted"/>
<dbReference type="AlphaFoldDB" id="U9TNL1"/>
<protein>
    <submittedName>
        <fullName evidence="1">Uncharacterized protein</fullName>
    </submittedName>
</protein>
<name>U9TNL1_RHIID</name>
<sequence>MKKINSLIQDKLLEINFYYEIVTVWIAYNQFNNIEEIVGEKDLKKEVLDKVYSAIWKNGPL</sequence>
<feature type="non-terminal residue" evidence="1">
    <location>
        <position position="61"/>
    </location>
</feature>